<dbReference type="GeneID" id="39612173"/>
<dbReference type="Proteomes" id="UP000267145">
    <property type="component" value="Unassembled WGS sequence"/>
</dbReference>
<dbReference type="EMBL" id="RBVV01000076">
    <property type="protein sequence ID" value="RNJ55528.1"/>
    <property type="molecule type" value="Genomic_DNA"/>
</dbReference>
<organism evidence="1 2">
    <name type="scientific">Verticillium nonalfalfae</name>
    <dbReference type="NCBI Taxonomy" id="1051616"/>
    <lineage>
        <taxon>Eukaryota</taxon>
        <taxon>Fungi</taxon>
        <taxon>Dikarya</taxon>
        <taxon>Ascomycota</taxon>
        <taxon>Pezizomycotina</taxon>
        <taxon>Sordariomycetes</taxon>
        <taxon>Hypocreomycetidae</taxon>
        <taxon>Glomerellales</taxon>
        <taxon>Plectosphaerellaceae</taxon>
        <taxon>Verticillium</taxon>
    </lineage>
</organism>
<gene>
    <name evidence="1" type="ORF">D7B24_008484</name>
</gene>
<proteinExistence type="predicted"/>
<reference evidence="1 2" key="1">
    <citation type="submission" date="2018-10" db="EMBL/GenBank/DDBJ databases">
        <title>Genome sequence of Verticillium nonalfalfae VnAa140.</title>
        <authorList>
            <person name="Stajich J.E."/>
            <person name="Kasson M.T."/>
        </authorList>
    </citation>
    <scope>NUCLEOTIDE SEQUENCE [LARGE SCALE GENOMIC DNA]</scope>
    <source>
        <strain evidence="1 2">VnAa140</strain>
    </source>
</reference>
<keyword evidence="2" id="KW-1185">Reference proteome</keyword>
<protein>
    <submittedName>
        <fullName evidence="1">Uncharacterized protein</fullName>
    </submittedName>
</protein>
<accession>A0A3M9Y7Q8</accession>
<evidence type="ECO:0000313" key="1">
    <source>
        <dbReference type="EMBL" id="RNJ55528.1"/>
    </source>
</evidence>
<dbReference type="RefSeq" id="XP_028493686.1">
    <property type="nucleotide sequence ID" value="XM_028642571.1"/>
</dbReference>
<name>A0A3M9Y7Q8_9PEZI</name>
<sequence length="68" mass="7465">MGADVVKCQKAASLVSALKRQKAPPETMLAENENIEKARERPSAQPVSEEVVSDLLQDYHVSLGRLCQ</sequence>
<comment type="caution">
    <text evidence="1">The sequence shown here is derived from an EMBL/GenBank/DDBJ whole genome shotgun (WGS) entry which is preliminary data.</text>
</comment>
<evidence type="ECO:0000313" key="2">
    <source>
        <dbReference type="Proteomes" id="UP000267145"/>
    </source>
</evidence>
<dbReference type="AlphaFoldDB" id="A0A3M9Y7Q8"/>